<evidence type="ECO:0000313" key="2">
    <source>
        <dbReference type="Proteomes" id="UP000593573"/>
    </source>
</evidence>
<keyword evidence="2" id="KW-1185">Reference proteome</keyword>
<organism evidence="1 2">
    <name type="scientific">Gossypium klotzschianum</name>
    <dbReference type="NCBI Taxonomy" id="34286"/>
    <lineage>
        <taxon>Eukaryota</taxon>
        <taxon>Viridiplantae</taxon>
        <taxon>Streptophyta</taxon>
        <taxon>Embryophyta</taxon>
        <taxon>Tracheophyta</taxon>
        <taxon>Spermatophyta</taxon>
        <taxon>Magnoliopsida</taxon>
        <taxon>eudicotyledons</taxon>
        <taxon>Gunneridae</taxon>
        <taxon>Pentapetalae</taxon>
        <taxon>rosids</taxon>
        <taxon>malvids</taxon>
        <taxon>Malvales</taxon>
        <taxon>Malvaceae</taxon>
        <taxon>Malvoideae</taxon>
        <taxon>Gossypium</taxon>
    </lineage>
</organism>
<comment type="caution">
    <text evidence="1">The sequence shown here is derived from an EMBL/GenBank/DDBJ whole genome shotgun (WGS) entry which is preliminary data.</text>
</comment>
<accession>A0A7J8VC29</accession>
<dbReference type="AlphaFoldDB" id="A0A7J8VC29"/>
<proteinExistence type="predicted"/>
<reference evidence="1 2" key="1">
    <citation type="journal article" date="2019" name="Genome Biol. Evol.">
        <title>Insights into the evolution of the New World diploid cottons (Gossypium, subgenus Houzingenia) based on genome sequencing.</title>
        <authorList>
            <person name="Grover C.E."/>
            <person name="Arick M.A. 2nd"/>
            <person name="Thrash A."/>
            <person name="Conover J.L."/>
            <person name="Sanders W.S."/>
            <person name="Peterson D.G."/>
            <person name="Frelichowski J.E."/>
            <person name="Scheffler J.A."/>
            <person name="Scheffler B.E."/>
            <person name="Wendel J.F."/>
        </authorList>
    </citation>
    <scope>NUCLEOTIDE SEQUENCE [LARGE SCALE GENOMIC DNA]</scope>
    <source>
        <strain evidence="1">57</strain>
        <tissue evidence="1">Leaf</tissue>
    </source>
</reference>
<dbReference type="Proteomes" id="UP000593573">
    <property type="component" value="Unassembled WGS sequence"/>
</dbReference>
<gene>
    <name evidence="1" type="ORF">Goklo_012382</name>
</gene>
<feature type="non-terminal residue" evidence="1">
    <location>
        <position position="1"/>
    </location>
</feature>
<sequence length="135" mass="15650">MVEELSMEKELAKLIFEEEEDEGLQFATEARPQRSIYEMCLVGCCLTTSIVNFLALKNTMTNLWHSLGESRSLTLVQVHDLPQGFFFDCVVQQLGDFVGKFLEHDTKQLNQGFRNIMRIPVEIDIRNPLKRKKKI</sequence>
<protein>
    <submittedName>
        <fullName evidence="1">Uncharacterized protein</fullName>
    </submittedName>
</protein>
<evidence type="ECO:0000313" key="1">
    <source>
        <dbReference type="EMBL" id="MBA0660357.1"/>
    </source>
</evidence>
<dbReference type="EMBL" id="JABFAB010000009">
    <property type="protein sequence ID" value="MBA0660357.1"/>
    <property type="molecule type" value="Genomic_DNA"/>
</dbReference>
<name>A0A7J8VC29_9ROSI</name>